<dbReference type="AlphaFoldDB" id="A0A0V1CLU4"/>
<proteinExistence type="predicted"/>
<evidence type="ECO:0000313" key="3">
    <source>
        <dbReference type="Proteomes" id="UP000054653"/>
    </source>
</evidence>
<protein>
    <submittedName>
        <fullName evidence="2">Uncharacterized protein</fullName>
    </submittedName>
</protein>
<keyword evidence="1" id="KW-0472">Membrane</keyword>
<comment type="caution">
    <text evidence="2">The sequence shown here is derived from an EMBL/GenBank/DDBJ whole genome shotgun (WGS) entry which is preliminary data.</text>
</comment>
<dbReference type="Proteomes" id="UP000054653">
    <property type="component" value="Unassembled WGS sequence"/>
</dbReference>
<accession>A0A0V1CLU4</accession>
<evidence type="ECO:0000313" key="2">
    <source>
        <dbReference type="EMBL" id="KRY50223.1"/>
    </source>
</evidence>
<organism evidence="2 3">
    <name type="scientific">Trichinella britovi</name>
    <name type="common">Parasitic roundworm</name>
    <dbReference type="NCBI Taxonomy" id="45882"/>
    <lineage>
        <taxon>Eukaryota</taxon>
        <taxon>Metazoa</taxon>
        <taxon>Ecdysozoa</taxon>
        <taxon>Nematoda</taxon>
        <taxon>Enoplea</taxon>
        <taxon>Dorylaimia</taxon>
        <taxon>Trichinellida</taxon>
        <taxon>Trichinellidae</taxon>
        <taxon>Trichinella</taxon>
    </lineage>
</organism>
<dbReference type="EMBL" id="JYDI01000155">
    <property type="protein sequence ID" value="KRY50223.1"/>
    <property type="molecule type" value="Genomic_DNA"/>
</dbReference>
<feature type="transmembrane region" description="Helical" evidence="1">
    <location>
        <begin position="60"/>
        <end position="82"/>
    </location>
</feature>
<keyword evidence="3" id="KW-1185">Reference proteome</keyword>
<reference evidence="2 3" key="1">
    <citation type="submission" date="2015-01" db="EMBL/GenBank/DDBJ databases">
        <title>Evolution of Trichinella species and genotypes.</title>
        <authorList>
            <person name="Korhonen P.K."/>
            <person name="Edoardo P."/>
            <person name="Giuseppe L.R."/>
            <person name="Gasser R.B."/>
        </authorList>
    </citation>
    <scope>NUCLEOTIDE SEQUENCE [LARGE SCALE GENOMIC DNA]</scope>
    <source>
        <strain evidence="2">ISS120</strain>
    </source>
</reference>
<keyword evidence="1" id="KW-0812">Transmembrane</keyword>
<gene>
    <name evidence="2" type="ORF">T03_8543</name>
</gene>
<sequence>MLDAYTSVKSRKQKIAVLILFANIYGIKITKFLASSEIVNFAKCLLQNIMHLKLKQKNAVMLLKGFIHAEIILFYFCEFVIIDQTI</sequence>
<evidence type="ECO:0000256" key="1">
    <source>
        <dbReference type="SAM" id="Phobius"/>
    </source>
</evidence>
<feature type="transmembrane region" description="Helical" evidence="1">
    <location>
        <begin position="15"/>
        <end position="39"/>
    </location>
</feature>
<keyword evidence="1" id="KW-1133">Transmembrane helix</keyword>
<name>A0A0V1CLU4_TRIBR</name>